<name>A0ABU0TCN9_9ACTN</name>
<feature type="transmembrane region" description="Helical" evidence="1">
    <location>
        <begin position="74"/>
        <end position="98"/>
    </location>
</feature>
<evidence type="ECO:0008006" key="4">
    <source>
        <dbReference type="Google" id="ProtNLM"/>
    </source>
</evidence>
<protein>
    <recommendedName>
        <fullName evidence="4">Integral membrane protein</fullName>
    </recommendedName>
</protein>
<comment type="caution">
    <text evidence="2">The sequence shown here is derived from an EMBL/GenBank/DDBJ whole genome shotgun (WGS) entry which is preliminary data.</text>
</comment>
<keyword evidence="1" id="KW-0812">Transmembrane</keyword>
<keyword evidence="3" id="KW-1185">Reference proteome</keyword>
<organism evidence="2 3">
    <name type="scientific">Streptomyces umbrinus</name>
    <dbReference type="NCBI Taxonomy" id="67370"/>
    <lineage>
        <taxon>Bacteria</taxon>
        <taxon>Bacillati</taxon>
        <taxon>Actinomycetota</taxon>
        <taxon>Actinomycetes</taxon>
        <taxon>Kitasatosporales</taxon>
        <taxon>Streptomycetaceae</taxon>
        <taxon>Streptomyces</taxon>
        <taxon>Streptomyces phaeochromogenes group</taxon>
    </lineage>
</organism>
<dbReference type="Proteomes" id="UP001230328">
    <property type="component" value="Unassembled WGS sequence"/>
</dbReference>
<keyword evidence="1" id="KW-0472">Membrane</keyword>
<accession>A0ABU0TCN9</accession>
<dbReference type="RefSeq" id="WP_307529685.1">
    <property type="nucleotide sequence ID" value="NZ_JAUSZI010000002.1"/>
</dbReference>
<feature type="transmembrane region" description="Helical" evidence="1">
    <location>
        <begin position="110"/>
        <end position="131"/>
    </location>
</feature>
<keyword evidence="1" id="KW-1133">Transmembrane helix</keyword>
<proteinExistence type="predicted"/>
<sequence>MSKRELGPYPGLSYAHMVSKDIHSSHVVRRFALYPIDIERPEKGRRVEALACGSCQKPLKFKVLSVAATRTRRWVWLLLGLAGVAAALGFGVAIFQVGGQVVEEGAPNPVGPLALGFLVGCLSGTFGLSYWRYEDGVRGPGSPLMSFGGHALRWPPS</sequence>
<evidence type="ECO:0000313" key="2">
    <source>
        <dbReference type="EMBL" id="MDQ1032726.1"/>
    </source>
</evidence>
<evidence type="ECO:0000256" key="1">
    <source>
        <dbReference type="SAM" id="Phobius"/>
    </source>
</evidence>
<gene>
    <name evidence="2" type="ORF">QF035_010308</name>
</gene>
<reference evidence="2 3" key="1">
    <citation type="submission" date="2023-07" db="EMBL/GenBank/DDBJ databases">
        <title>Comparative genomics of wheat-associated soil bacteria to identify genetic determinants of phenazine resistance.</title>
        <authorList>
            <person name="Mouncey N."/>
        </authorList>
    </citation>
    <scope>NUCLEOTIDE SEQUENCE [LARGE SCALE GENOMIC DNA]</scope>
    <source>
        <strain evidence="2 3">V2I4</strain>
    </source>
</reference>
<evidence type="ECO:0000313" key="3">
    <source>
        <dbReference type="Proteomes" id="UP001230328"/>
    </source>
</evidence>
<dbReference type="EMBL" id="JAUSZI010000002">
    <property type="protein sequence ID" value="MDQ1032726.1"/>
    <property type="molecule type" value="Genomic_DNA"/>
</dbReference>